<evidence type="ECO:0000313" key="4">
    <source>
        <dbReference type="Proteomes" id="UP001610563"/>
    </source>
</evidence>
<gene>
    <name evidence="3" type="ORF">BJX66DRAFT_48871</name>
</gene>
<evidence type="ECO:0008006" key="5">
    <source>
        <dbReference type="Google" id="ProtNLM"/>
    </source>
</evidence>
<comment type="caution">
    <text evidence="3">The sequence shown here is derived from an EMBL/GenBank/DDBJ whole genome shotgun (WGS) entry which is preliminary data.</text>
</comment>
<reference evidence="3 4" key="1">
    <citation type="submission" date="2024-07" db="EMBL/GenBank/DDBJ databases">
        <title>Section-level genome sequencing and comparative genomics of Aspergillus sections Usti and Cavernicolus.</title>
        <authorList>
            <consortium name="Lawrence Berkeley National Laboratory"/>
            <person name="Nybo J.L."/>
            <person name="Vesth T.C."/>
            <person name="Theobald S."/>
            <person name="Frisvad J.C."/>
            <person name="Larsen T.O."/>
            <person name="Kjaerboelling I."/>
            <person name="Rothschild-Mancinelli K."/>
            <person name="Lyhne E.K."/>
            <person name="Kogle M.E."/>
            <person name="Barry K."/>
            <person name="Clum A."/>
            <person name="Na H."/>
            <person name="Ledsgaard L."/>
            <person name="Lin J."/>
            <person name="Lipzen A."/>
            <person name="Kuo A."/>
            <person name="Riley R."/>
            <person name="Mondo S."/>
            <person name="Labutti K."/>
            <person name="Haridas S."/>
            <person name="Pangalinan J."/>
            <person name="Salamov A.A."/>
            <person name="Simmons B.A."/>
            <person name="Magnuson J.K."/>
            <person name="Chen J."/>
            <person name="Drula E."/>
            <person name="Henrissat B."/>
            <person name="Wiebenga A."/>
            <person name="Lubbers R.J."/>
            <person name="Gomes A.C."/>
            <person name="Makela M.R."/>
            <person name="Stajich J."/>
            <person name="Grigoriev I.V."/>
            <person name="Mortensen U.H."/>
            <person name="De Vries R.P."/>
            <person name="Baker S.E."/>
            <person name="Andersen M.R."/>
        </authorList>
    </citation>
    <scope>NUCLEOTIDE SEQUENCE [LARGE SCALE GENOMIC DNA]</scope>
    <source>
        <strain evidence="3 4">CBS 209.92</strain>
    </source>
</reference>
<dbReference type="Proteomes" id="UP001610563">
    <property type="component" value="Unassembled WGS sequence"/>
</dbReference>
<comment type="similarity">
    <text evidence="1">Belongs to the asaB hydroxylase/desaturase family.</text>
</comment>
<protein>
    <recommendedName>
        <fullName evidence="5">Methyltransferase</fullName>
    </recommendedName>
</protein>
<keyword evidence="4" id="KW-1185">Reference proteome</keyword>
<proteinExistence type="inferred from homology"/>
<feature type="compositionally biased region" description="Basic residues" evidence="2">
    <location>
        <begin position="31"/>
        <end position="41"/>
    </location>
</feature>
<dbReference type="InterPro" id="IPR044053">
    <property type="entry name" value="AsaB-like"/>
</dbReference>
<feature type="region of interest" description="Disordered" evidence="2">
    <location>
        <begin position="25"/>
        <end position="62"/>
    </location>
</feature>
<name>A0ABR4FRM0_9EURO</name>
<dbReference type="NCBIfam" id="NF041278">
    <property type="entry name" value="CmcJ_NvfI_EfuI"/>
    <property type="match status" value="1"/>
</dbReference>
<evidence type="ECO:0000256" key="2">
    <source>
        <dbReference type="SAM" id="MobiDB-lite"/>
    </source>
</evidence>
<dbReference type="PANTHER" id="PTHR34598:SF3">
    <property type="entry name" value="OXIDOREDUCTASE AN1597"/>
    <property type="match status" value="1"/>
</dbReference>
<organism evidence="3 4">
    <name type="scientific">Aspergillus keveii</name>
    <dbReference type="NCBI Taxonomy" id="714993"/>
    <lineage>
        <taxon>Eukaryota</taxon>
        <taxon>Fungi</taxon>
        <taxon>Dikarya</taxon>
        <taxon>Ascomycota</taxon>
        <taxon>Pezizomycotina</taxon>
        <taxon>Eurotiomycetes</taxon>
        <taxon>Eurotiomycetidae</taxon>
        <taxon>Eurotiales</taxon>
        <taxon>Aspergillaceae</taxon>
        <taxon>Aspergillus</taxon>
        <taxon>Aspergillus subgen. Nidulantes</taxon>
    </lineage>
</organism>
<evidence type="ECO:0000313" key="3">
    <source>
        <dbReference type="EMBL" id="KAL2785895.1"/>
    </source>
</evidence>
<dbReference type="PANTHER" id="PTHR34598">
    <property type="entry name" value="BLL6449 PROTEIN"/>
    <property type="match status" value="1"/>
</dbReference>
<feature type="compositionally biased region" description="Acidic residues" evidence="2">
    <location>
        <begin position="46"/>
        <end position="55"/>
    </location>
</feature>
<sequence length="323" mass="37364">MATDAHTQLRYLEWQPSYTHTRPYRISTYVGRRRKGKNKAKHQPDEGEGEGEGDNGDEKLPNTNLVFRKSEHAETIHDIRGSVEQFTLDTNGFAYIRCPPPAVTRAWEYSDPKKIEDVFLPECEAILRRGVEGADEVVIFDWKIRKRKSAKERRTRNPNLQGFAKQVHCDTLLTRDEIGTPIMQRIRNHLPEESHHLLSGRVQLINLWRPINAPVEDHPIAVCDGQSLDASKLLETDMIRGAYTGTMLYPLFEPDAKYRWCYMSRQEPEDVLLFKGFDSMQGQVKYTPHTSFIPFISPPSTRPRVSVEVRALVFTHPMEREYT</sequence>
<accession>A0ABR4FRM0</accession>
<dbReference type="EMBL" id="JBFTWV010000131">
    <property type="protein sequence ID" value="KAL2785895.1"/>
    <property type="molecule type" value="Genomic_DNA"/>
</dbReference>
<evidence type="ECO:0000256" key="1">
    <source>
        <dbReference type="ARBA" id="ARBA00023604"/>
    </source>
</evidence>